<reference evidence="7 8" key="1">
    <citation type="submission" date="2015-06" db="EMBL/GenBank/DDBJ databases">
        <title>Draft genome of the ant-associated black yeast Phialophora attae CBS 131958.</title>
        <authorList>
            <person name="Moreno L.F."/>
            <person name="Stielow B.J."/>
            <person name="de Hoog S."/>
            <person name="Vicente V.A."/>
            <person name="Weiss V.A."/>
            <person name="de Vries M."/>
            <person name="Cruz L.M."/>
            <person name="Souza E.M."/>
        </authorList>
    </citation>
    <scope>NUCLEOTIDE SEQUENCE [LARGE SCALE GENOMIC DNA]</scope>
    <source>
        <strain evidence="7 8">CBS 131958</strain>
    </source>
</reference>
<feature type="domain" description="Wax synthase" evidence="6">
    <location>
        <begin position="246"/>
        <end position="322"/>
    </location>
</feature>
<dbReference type="Proteomes" id="UP000038010">
    <property type="component" value="Unassembled WGS sequence"/>
</dbReference>
<feature type="transmembrane region" description="Helical" evidence="5">
    <location>
        <begin position="317"/>
        <end position="338"/>
    </location>
</feature>
<evidence type="ECO:0000313" key="8">
    <source>
        <dbReference type="Proteomes" id="UP000038010"/>
    </source>
</evidence>
<dbReference type="GO" id="GO:0016020">
    <property type="term" value="C:membrane"/>
    <property type="evidence" value="ECO:0007669"/>
    <property type="project" value="UniProtKB-SubCell"/>
</dbReference>
<gene>
    <name evidence="7" type="ORF">AB675_11341</name>
</gene>
<feature type="transmembrane region" description="Helical" evidence="5">
    <location>
        <begin position="41"/>
        <end position="59"/>
    </location>
</feature>
<protein>
    <recommendedName>
        <fullName evidence="6">Wax synthase domain-containing protein</fullName>
    </recommendedName>
</protein>
<dbReference type="STRING" id="1664694.A0A0N0NM46"/>
<evidence type="ECO:0000256" key="3">
    <source>
        <dbReference type="ARBA" id="ARBA00022989"/>
    </source>
</evidence>
<name>A0A0N0NM46_9EURO</name>
<dbReference type="RefSeq" id="XP_017999891.1">
    <property type="nucleotide sequence ID" value="XM_018140178.1"/>
</dbReference>
<comment type="caution">
    <text evidence="7">The sequence shown here is derived from an EMBL/GenBank/DDBJ whole genome shotgun (WGS) entry which is preliminary data.</text>
</comment>
<accession>A0A0N0NM46</accession>
<dbReference type="InterPro" id="IPR032805">
    <property type="entry name" value="Wax_synthase_dom"/>
</dbReference>
<feature type="transmembrane region" description="Helical" evidence="5">
    <location>
        <begin position="12"/>
        <end position="34"/>
    </location>
</feature>
<proteinExistence type="predicted"/>
<sequence length="382" mass="42538">MDSINGDTIVAATWALTPPAILLTALNFPGVFYANSLTRTSTLAAVAAASASVISALKIDDPSVAFMTGLLECWIVIWASVLLLRFNPPAEFARLRWHKAPRAPEEYSREDVVWQGFPQQVSLARLAWTLDLLISFRRVGWVLEKPQAGQEPKQQQPQKKSRKHKPAVGVLPAILKTAVDYLTLTGLLRALHVATWIIASVPFINFCHSCWMTIGEIGQWLAPSAAYRSWEFNPSPWGPIGAVIEYGLAGLWGATWHNYFKFGFQSVSDLVFPRSTNPKFKALFRVGRVFWSFLLSGFIHFCGSCMLPGKTQPLNELLFFILQGAAVAFQVSVFDRVVSQRFRRILNPILVLAWLYVTGPLISEDQRAGGMWDGVDSRASVK</sequence>
<evidence type="ECO:0000256" key="2">
    <source>
        <dbReference type="ARBA" id="ARBA00022692"/>
    </source>
</evidence>
<dbReference type="OrthoDB" id="2796277at2759"/>
<dbReference type="VEuPathDB" id="FungiDB:AB675_11341"/>
<keyword evidence="4 5" id="KW-0472">Membrane</keyword>
<dbReference type="AlphaFoldDB" id="A0A0N0NM46"/>
<evidence type="ECO:0000259" key="6">
    <source>
        <dbReference type="Pfam" id="PF13813"/>
    </source>
</evidence>
<evidence type="ECO:0000256" key="4">
    <source>
        <dbReference type="ARBA" id="ARBA00023136"/>
    </source>
</evidence>
<evidence type="ECO:0000256" key="1">
    <source>
        <dbReference type="ARBA" id="ARBA00004141"/>
    </source>
</evidence>
<dbReference type="EMBL" id="LFJN01000013">
    <property type="protein sequence ID" value="KPI39928.1"/>
    <property type="molecule type" value="Genomic_DNA"/>
</dbReference>
<dbReference type="GeneID" id="28732058"/>
<organism evidence="7 8">
    <name type="scientific">Cyphellophora attinorum</name>
    <dbReference type="NCBI Taxonomy" id="1664694"/>
    <lineage>
        <taxon>Eukaryota</taxon>
        <taxon>Fungi</taxon>
        <taxon>Dikarya</taxon>
        <taxon>Ascomycota</taxon>
        <taxon>Pezizomycotina</taxon>
        <taxon>Eurotiomycetes</taxon>
        <taxon>Chaetothyriomycetidae</taxon>
        <taxon>Chaetothyriales</taxon>
        <taxon>Cyphellophoraceae</taxon>
        <taxon>Cyphellophora</taxon>
    </lineage>
</organism>
<evidence type="ECO:0000313" key="7">
    <source>
        <dbReference type="EMBL" id="KPI39928.1"/>
    </source>
</evidence>
<feature type="transmembrane region" description="Helical" evidence="5">
    <location>
        <begin position="65"/>
        <end position="86"/>
    </location>
</feature>
<keyword evidence="3 5" id="KW-1133">Transmembrane helix</keyword>
<keyword evidence="8" id="KW-1185">Reference proteome</keyword>
<comment type="subcellular location">
    <subcellularLocation>
        <location evidence="1">Membrane</location>
        <topology evidence="1">Multi-pass membrane protein</topology>
    </subcellularLocation>
</comment>
<keyword evidence="2 5" id="KW-0812">Transmembrane</keyword>
<evidence type="ECO:0000256" key="5">
    <source>
        <dbReference type="SAM" id="Phobius"/>
    </source>
</evidence>
<feature type="transmembrane region" description="Helical" evidence="5">
    <location>
        <begin position="289"/>
        <end position="311"/>
    </location>
</feature>
<dbReference type="Pfam" id="PF13813">
    <property type="entry name" value="MBOAT_2"/>
    <property type="match status" value="1"/>
</dbReference>